<dbReference type="Proteomes" id="UP000278398">
    <property type="component" value="Unassembled WGS sequence"/>
</dbReference>
<evidence type="ECO:0000313" key="6">
    <source>
        <dbReference type="EMBL" id="RST85322.1"/>
    </source>
</evidence>
<dbReference type="InterPro" id="IPR030678">
    <property type="entry name" value="Peptide/Ni-bd"/>
</dbReference>
<name>A0A3R9ZQI6_9HYPH</name>
<dbReference type="EMBL" id="RWKW01000057">
    <property type="protein sequence ID" value="RST85322.1"/>
    <property type="molecule type" value="Genomic_DNA"/>
</dbReference>
<dbReference type="SUPFAM" id="SSF53850">
    <property type="entry name" value="Periplasmic binding protein-like II"/>
    <property type="match status" value="1"/>
</dbReference>
<dbReference type="CDD" id="cd08512">
    <property type="entry name" value="PBP2_NikA_DppA_OppA_like_7"/>
    <property type="match status" value="1"/>
</dbReference>
<dbReference type="Pfam" id="PF00496">
    <property type="entry name" value="SBP_bac_5"/>
    <property type="match status" value="1"/>
</dbReference>
<dbReference type="PANTHER" id="PTHR30290:SF10">
    <property type="entry name" value="PERIPLASMIC OLIGOPEPTIDE-BINDING PROTEIN-RELATED"/>
    <property type="match status" value="1"/>
</dbReference>
<comment type="subcellular location">
    <subcellularLocation>
        <location evidence="1">Periplasm</location>
    </subcellularLocation>
</comment>
<evidence type="ECO:0000259" key="5">
    <source>
        <dbReference type="Pfam" id="PF00496"/>
    </source>
</evidence>
<dbReference type="PIRSF" id="PIRSF002741">
    <property type="entry name" value="MppA"/>
    <property type="match status" value="1"/>
</dbReference>
<accession>A0A3R9ZQI6</accession>
<evidence type="ECO:0000256" key="3">
    <source>
        <dbReference type="ARBA" id="ARBA00022448"/>
    </source>
</evidence>
<evidence type="ECO:0000256" key="1">
    <source>
        <dbReference type="ARBA" id="ARBA00004418"/>
    </source>
</evidence>
<dbReference type="InterPro" id="IPR039424">
    <property type="entry name" value="SBP_5"/>
</dbReference>
<dbReference type="GO" id="GO:0043190">
    <property type="term" value="C:ATP-binding cassette (ABC) transporter complex"/>
    <property type="evidence" value="ECO:0007669"/>
    <property type="project" value="InterPro"/>
</dbReference>
<evidence type="ECO:0000313" key="7">
    <source>
        <dbReference type="Proteomes" id="UP000278398"/>
    </source>
</evidence>
<protein>
    <submittedName>
        <fullName evidence="6">ABC transporter substrate-binding protein</fullName>
    </submittedName>
</protein>
<feature type="domain" description="Solute-binding protein family 5" evidence="5">
    <location>
        <begin position="152"/>
        <end position="515"/>
    </location>
</feature>
<comment type="caution">
    <text evidence="6">The sequence shown here is derived from an EMBL/GenBank/DDBJ whole genome shotgun (WGS) entry which is preliminary data.</text>
</comment>
<dbReference type="PANTHER" id="PTHR30290">
    <property type="entry name" value="PERIPLASMIC BINDING COMPONENT OF ABC TRANSPORTER"/>
    <property type="match status" value="1"/>
</dbReference>
<dbReference type="InterPro" id="IPR000914">
    <property type="entry name" value="SBP_5_dom"/>
</dbReference>
<organism evidence="6 7">
    <name type="scientific">Aquibium carbonis</name>
    <dbReference type="NCBI Taxonomy" id="2495581"/>
    <lineage>
        <taxon>Bacteria</taxon>
        <taxon>Pseudomonadati</taxon>
        <taxon>Pseudomonadota</taxon>
        <taxon>Alphaproteobacteria</taxon>
        <taxon>Hyphomicrobiales</taxon>
        <taxon>Phyllobacteriaceae</taxon>
        <taxon>Aquibium</taxon>
    </lineage>
</organism>
<dbReference type="GO" id="GO:0030288">
    <property type="term" value="C:outer membrane-bounded periplasmic space"/>
    <property type="evidence" value="ECO:0007669"/>
    <property type="project" value="UniProtKB-ARBA"/>
</dbReference>
<proteinExistence type="inferred from homology"/>
<keyword evidence="3" id="KW-0813">Transport</keyword>
<evidence type="ECO:0000256" key="4">
    <source>
        <dbReference type="ARBA" id="ARBA00022729"/>
    </source>
</evidence>
<reference evidence="6 7" key="1">
    <citation type="submission" date="2018-12" db="EMBL/GenBank/DDBJ databases">
        <title>Mesorhizobium carbonis sp. nov., isolated from coal mine water.</title>
        <authorList>
            <person name="Xin W."/>
            <person name="Xu Z."/>
            <person name="Xiang F."/>
            <person name="Zhang J."/>
            <person name="Xi L."/>
            <person name="Liu J."/>
        </authorList>
    </citation>
    <scope>NUCLEOTIDE SEQUENCE [LARGE SCALE GENOMIC DNA]</scope>
    <source>
        <strain evidence="6 7">B2.3</strain>
    </source>
</reference>
<keyword evidence="4" id="KW-0732">Signal</keyword>
<dbReference type="Gene3D" id="3.10.105.10">
    <property type="entry name" value="Dipeptide-binding Protein, Domain 3"/>
    <property type="match status" value="1"/>
</dbReference>
<keyword evidence="7" id="KW-1185">Reference proteome</keyword>
<evidence type="ECO:0000256" key="2">
    <source>
        <dbReference type="ARBA" id="ARBA00005695"/>
    </source>
</evidence>
<gene>
    <name evidence="6" type="ORF">EJC49_16495</name>
</gene>
<comment type="similarity">
    <text evidence="2">Belongs to the bacterial solute-binding protein 5 family.</text>
</comment>
<dbReference type="OrthoDB" id="9803988at2"/>
<sequence length="594" mass="65870">MGVCRVSAWNSPKGLVQLNRRLTISGLQAIRSARKVWLERLCRDRNDRRAPFIASKGNRMQQGTTLTVRNGTLAALRGSIAAMAMAATVICTGTAAMAQNLVIAGVSAPTSLDPDVWTPGTIETMVNVYEGLVQYGYTDGPDGERIINPTDIQPLLAESWTSNEDKTEYVFKLRPDVASPYGNTLRAQDVVWSWNLAAERKQTGGFLRRTAAVTNVEAIDDSHVKFTLSAPRRMFLQILALYTPHIIDTTEALKHATAEDPNALAWLKQNTAGFGAYHLTQLRPGEAAMFEVNPNYPFEKPYYKRVMYREVPAPANRVALLQGGDVAIAEEVPLDQIVNLIDDKRTKVTSVPGTASASLRINVTKPPFDNKLVRQAVAWALDYDALNQNVFRGKGVRARSILAPANTGYVEAYQYDHDPEKAKALLAEAGFKDGVDITLEYAAAWWWEEALAIQIADQLQKSSFRVDLKKLPNAEMAARRNATERTSPFFLHSANAFALDPTYSFSLQVYSSGVGNNTGYEKPEFDTLVDEALVEKDDAKWLDLVAQAQQMVADDAPVIPTYYPGTWFVSAPCIKGNLWQPHNRVMWRYLSCAE</sequence>
<dbReference type="AlphaFoldDB" id="A0A3R9ZQI6"/>
<dbReference type="Gene3D" id="3.40.190.10">
    <property type="entry name" value="Periplasmic binding protein-like II"/>
    <property type="match status" value="1"/>
</dbReference>
<dbReference type="GO" id="GO:1904680">
    <property type="term" value="F:peptide transmembrane transporter activity"/>
    <property type="evidence" value="ECO:0007669"/>
    <property type="project" value="TreeGrafter"/>
</dbReference>
<dbReference type="GO" id="GO:0015833">
    <property type="term" value="P:peptide transport"/>
    <property type="evidence" value="ECO:0007669"/>
    <property type="project" value="TreeGrafter"/>
</dbReference>